<evidence type="ECO:0000313" key="4">
    <source>
        <dbReference type="Proteomes" id="UP001586593"/>
    </source>
</evidence>
<evidence type="ECO:0000313" key="3">
    <source>
        <dbReference type="EMBL" id="KAL1854358.1"/>
    </source>
</evidence>
<protein>
    <submittedName>
        <fullName evidence="3">Uncharacterized protein</fullName>
    </submittedName>
</protein>
<organism evidence="3 4">
    <name type="scientific">Phialemonium thermophilum</name>
    <dbReference type="NCBI Taxonomy" id="223376"/>
    <lineage>
        <taxon>Eukaryota</taxon>
        <taxon>Fungi</taxon>
        <taxon>Dikarya</taxon>
        <taxon>Ascomycota</taxon>
        <taxon>Pezizomycotina</taxon>
        <taxon>Sordariomycetes</taxon>
        <taxon>Sordariomycetidae</taxon>
        <taxon>Cephalothecales</taxon>
        <taxon>Cephalothecaceae</taxon>
        <taxon>Phialemonium</taxon>
    </lineage>
</organism>
<sequence length="290" mass="30962">MQPSTRLCLFLAAVSPALGQIVIAPVAVTTDPCTSTTVLPSVTVSSGGAGKYEQCYAVTYSTWSSDCFQPHTYTVTQTCDAAPCRAATETGIPPGFTEAAVVCTPAGNGTPVTETLVFPTESIEAIKTAGCALAGYAVGGVPQPTAGAGETGATGGTGGTGDLEGVERLEPAERAERQQAMGRREEQVAGRELGPRTLPWTIQWRPAGHVPGSAVRPLVHWGCWCWFSKMRTTPVVPGGRSRAFASNYTTYFFDEWICIAAPFTMPEKGRDLLLQMYRIWGRQSRNVKYQ</sequence>
<feature type="signal peptide" evidence="2">
    <location>
        <begin position="1"/>
        <end position="19"/>
    </location>
</feature>
<gene>
    <name evidence="3" type="ORF">VTK73DRAFT_8765</name>
</gene>
<name>A0ABR3W696_9PEZI</name>
<feature type="region of interest" description="Disordered" evidence="1">
    <location>
        <begin position="173"/>
        <end position="192"/>
    </location>
</feature>
<dbReference type="EMBL" id="JAZHXJ010000668">
    <property type="protein sequence ID" value="KAL1854358.1"/>
    <property type="molecule type" value="Genomic_DNA"/>
</dbReference>
<feature type="compositionally biased region" description="Basic and acidic residues" evidence="1">
    <location>
        <begin position="173"/>
        <end position="189"/>
    </location>
</feature>
<dbReference type="Proteomes" id="UP001586593">
    <property type="component" value="Unassembled WGS sequence"/>
</dbReference>
<evidence type="ECO:0000256" key="1">
    <source>
        <dbReference type="SAM" id="MobiDB-lite"/>
    </source>
</evidence>
<accession>A0ABR3W696</accession>
<keyword evidence="4" id="KW-1185">Reference proteome</keyword>
<keyword evidence="2" id="KW-0732">Signal</keyword>
<proteinExistence type="predicted"/>
<feature type="chain" id="PRO_5047485092" evidence="2">
    <location>
        <begin position="20"/>
        <end position="290"/>
    </location>
</feature>
<reference evidence="3 4" key="1">
    <citation type="journal article" date="2024" name="Commun. Biol.">
        <title>Comparative genomic analysis of thermophilic fungi reveals convergent evolutionary adaptations and gene losses.</title>
        <authorList>
            <person name="Steindorff A.S."/>
            <person name="Aguilar-Pontes M.V."/>
            <person name="Robinson A.J."/>
            <person name="Andreopoulos B."/>
            <person name="LaButti K."/>
            <person name="Kuo A."/>
            <person name="Mondo S."/>
            <person name="Riley R."/>
            <person name="Otillar R."/>
            <person name="Haridas S."/>
            <person name="Lipzen A."/>
            <person name="Grimwood J."/>
            <person name="Schmutz J."/>
            <person name="Clum A."/>
            <person name="Reid I.D."/>
            <person name="Moisan M.C."/>
            <person name="Butler G."/>
            <person name="Nguyen T.T.M."/>
            <person name="Dewar K."/>
            <person name="Conant G."/>
            <person name="Drula E."/>
            <person name="Henrissat B."/>
            <person name="Hansel C."/>
            <person name="Singer S."/>
            <person name="Hutchinson M.I."/>
            <person name="de Vries R.P."/>
            <person name="Natvig D.O."/>
            <person name="Powell A.J."/>
            <person name="Tsang A."/>
            <person name="Grigoriev I.V."/>
        </authorList>
    </citation>
    <scope>NUCLEOTIDE SEQUENCE [LARGE SCALE GENOMIC DNA]</scope>
    <source>
        <strain evidence="3 4">ATCC 24622</strain>
    </source>
</reference>
<comment type="caution">
    <text evidence="3">The sequence shown here is derived from an EMBL/GenBank/DDBJ whole genome shotgun (WGS) entry which is preliminary data.</text>
</comment>
<evidence type="ECO:0000256" key="2">
    <source>
        <dbReference type="SAM" id="SignalP"/>
    </source>
</evidence>